<keyword evidence="4 5" id="KW-0472">Membrane</keyword>
<dbReference type="GO" id="GO:0016020">
    <property type="term" value="C:membrane"/>
    <property type="evidence" value="ECO:0007669"/>
    <property type="project" value="UniProtKB-SubCell"/>
</dbReference>
<evidence type="ECO:0000313" key="7">
    <source>
        <dbReference type="EMBL" id="MXQ08955.1"/>
    </source>
</evidence>
<gene>
    <name evidence="7" type="ORF">GQ651_13980</name>
</gene>
<reference evidence="7 8" key="2">
    <citation type="submission" date="2020-03" db="EMBL/GenBank/DDBJ databases">
        <title>Kangsaoukella pontilimi gen. nov., sp. nov., a new member of the family Rhodobacteraceae isolated from a tidal mudflat.</title>
        <authorList>
            <person name="Kim I.S."/>
        </authorList>
    </citation>
    <scope>NUCLEOTIDE SEQUENCE [LARGE SCALE GENOMIC DNA]</scope>
    <source>
        <strain evidence="7 8">GH1-50</strain>
    </source>
</reference>
<dbReference type="Proteomes" id="UP000480350">
    <property type="component" value="Unassembled WGS sequence"/>
</dbReference>
<keyword evidence="2 5" id="KW-0812">Transmembrane</keyword>
<evidence type="ECO:0000256" key="5">
    <source>
        <dbReference type="SAM" id="Phobius"/>
    </source>
</evidence>
<comment type="caution">
    <text evidence="7">The sequence shown here is derived from an EMBL/GenBank/DDBJ whole genome shotgun (WGS) entry which is preliminary data.</text>
</comment>
<evidence type="ECO:0000313" key="8">
    <source>
        <dbReference type="Proteomes" id="UP000480350"/>
    </source>
</evidence>
<feature type="transmembrane region" description="Helical" evidence="5">
    <location>
        <begin position="158"/>
        <end position="178"/>
    </location>
</feature>
<proteinExistence type="predicted"/>
<evidence type="ECO:0000259" key="6">
    <source>
        <dbReference type="Pfam" id="PF07298"/>
    </source>
</evidence>
<sequence>MDHSCCDCLQTSSAEGKDVGWLEFTLAWVGFLVTHSLPLRPPIRPWLQARLGQRGFTIAYSALSLAALVWLIGAAGRAPVVLLWNWTPWQGHVPLAVMLPVCVVLALAIGRPNPFSFGGAHNDRFDPTHAGIVRMTRHPILLALSLWALAHVVPNGDLAHVLLFGFFAIFAAIGVRLVDRRRQRDMGVAWHRLHAEVTSSLGTARPTSWGGAIARGIAGVAFYVGLIWVHPWLFGVSPLG</sequence>
<name>A0A7C9ML52_9RHOB</name>
<accession>A0A7C9ML52</accession>
<reference evidence="7 8" key="1">
    <citation type="submission" date="2019-12" db="EMBL/GenBank/DDBJ databases">
        <authorList>
            <person name="Lee S.D."/>
        </authorList>
    </citation>
    <scope>NUCLEOTIDE SEQUENCE [LARGE SCALE GENOMIC DNA]</scope>
    <source>
        <strain evidence="7 8">GH1-50</strain>
    </source>
</reference>
<keyword evidence="3 5" id="KW-1133">Transmembrane helix</keyword>
<feature type="domain" description="NnrU" evidence="6">
    <location>
        <begin position="24"/>
        <end position="238"/>
    </location>
</feature>
<feature type="transmembrane region" description="Helical" evidence="5">
    <location>
        <begin position="92"/>
        <end position="110"/>
    </location>
</feature>
<evidence type="ECO:0000256" key="3">
    <source>
        <dbReference type="ARBA" id="ARBA00022989"/>
    </source>
</evidence>
<feature type="transmembrane region" description="Helical" evidence="5">
    <location>
        <begin position="131"/>
        <end position="152"/>
    </location>
</feature>
<evidence type="ECO:0000256" key="1">
    <source>
        <dbReference type="ARBA" id="ARBA00004141"/>
    </source>
</evidence>
<feature type="transmembrane region" description="Helical" evidence="5">
    <location>
        <begin position="212"/>
        <end position="234"/>
    </location>
</feature>
<dbReference type="Pfam" id="PF07298">
    <property type="entry name" value="NnrU"/>
    <property type="match status" value="1"/>
</dbReference>
<dbReference type="EMBL" id="WUPT01000002">
    <property type="protein sequence ID" value="MXQ08955.1"/>
    <property type="molecule type" value="Genomic_DNA"/>
</dbReference>
<evidence type="ECO:0000256" key="4">
    <source>
        <dbReference type="ARBA" id="ARBA00023136"/>
    </source>
</evidence>
<comment type="subcellular location">
    <subcellularLocation>
        <location evidence="1">Membrane</location>
        <topology evidence="1">Multi-pass membrane protein</topology>
    </subcellularLocation>
</comment>
<dbReference type="AlphaFoldDB" id="A0A7C9ML52"/>
<protein>
    <submittedName>
        <fullName evidence="7">NnrU family protein</fullName>
    </submittedName>
</protein>
<dbReference type="InterPro" id="IPR009915">
    <property type="entry name" value="NnrU_dom"/>
</dbReference>
<organism evidence="7 8">
    <name type="scientific">Kangsaoukella pontilimi</name>
    <dbReference type="NCBI Taxonomy" id="2691042"/>
    <lineage>
        <taxon>Bacteria</taxon>
        <taxon>Pseudomonadati</taxon>
        <taxon>Pseudomonadota</taxon>
        <taxon>Alphaproteobacteria</taxon>
        <taxon>Rhodobacterales</taxon>
        <taxon>Paracoccaceae</taxon>
        <taxon>Kangsaoukella</taxon>
    </lineage>
</organism>
<feature type="transmembrane region" description="Helical" evidence="5">
    <location>
        <begin position="58"/>
        <end position="80"/>
    </location>
</feature>
<keyword evidence="8" id="KW-1185">Reference proteome</keyword>
<evidence type="ECO:0000256" key="2">
    <source>
        <dbReference type="ARBA" id="ARBA00022692"/>
    </source>
</evidence>